<name>Q9PE99_XYLFA</name>
<proteinExistence type="predicted"/>
<accession>Q9PE99</accession>
<dbReference type="KEGG" id="xfa:XF_1129"/>
<protein>
    <submittedName>
        <fullName evidence="1">Uncharacterized protein</fullName>
    </submittedName>
</protein>
<reference evidence="1 2" key="1">
    <citation type="journal article" date="2000" name="Nature">
        <title>The genome sequence of the plant pathogen Xylella fastidiosa.</title>
        <authorList>
            <person name="Simpson A.J."/>
            <person name="Reinach F.C."/>
            <person name="Arruda P."/>
            <person name="Abreu F.A."/>
            <person name="Acencio M."/>
            <person name="Alvarenga R."/>
            <person name="Alves L.M."/>
            <person name="Araya J.E."/>
            <person name="Baia G.S."/>
            <person name="Baptista C.S."/>
            <person name="Barros M.H."/>
            <person name="Bonaccorsi E.D."/>
            <person name="Bordin S."/>
            <person name="Bove J.M."/>
            <person name="Briones M.R."/>
            <person name="Bueno M.R."/>
            <person name="Camargo A.A."/>
            <person name="Camargo L.E."/>
            <person name="Carraro D.M."/>
            <person name="Carrer H."/>
            <person name="Colauto N.B."/>
            <person name="Colombo C."/>
            <person name="Costa F.F."/>
            <person name="Costa M.C."/>
            <person name="Costa-Neto C.M."/>
            <person name="Coutinho L.L."/>
            <person name="Cristofani M."/>
            <person name="Dias-Neto E."/>
            <person name="Docena C."/>
            <person name="El-Dorry H."/>
            <person name="Facincani A.P."/>
            <person name="Ferreira A.J."/>
            <person name="Ferreira V.C."/>
            <person name="Ferro J.A."/>
            <person name="Fraga J.S."/>
            <person name="Franca S.C."/>
            <person name="Franco M.C."/>
            <person name="Frohme M."/>
            <person name="Furlan L.R."/>
            <person name="Garnier M."/>
            <person name="Goldman G.H."/>
            <person name="Goldman M.H."/>
            <person name="Gomes S.L."/>
            <person name="Gruber A."/>
            <person name="Ho P.L."/>
            <person name="Hoheisel J.D."/>
            <person name="Junqueira M.L."/>
            <person name="Kemper E.L."/>
            <person name="Kitajima J.P."/>
            <person name="Krieger J.E."/>
            <person name="Kuramae E.E."/>
            <person name="Laigret F."/>
            <person name="Lambais M.R."/>
            <person name="Leite L.C."/>
            <person name="Lemos E.G."/>
            <person name="Lemos M.V."/>
            <person name="Lopes S.A."/>
            <person name="Lopes C.R."/>
            <person name="Machado J.A."/>
            <person name="Machado M.A."/>
            <person name="Madeira A.M."/>
            <person name="Madeira H.M."/>
            <person name="Marino C.L."/>
            <person name="Marques M.V."/>
            <person name="Martins E.A."/>
            <person name="Martins E.M."/>
            <person name="Matsukuma A.Y."/>
            <person name="Menck C.F."/>
            <person name="Miracca E.C."/>
            <person name="Miyaki C.Y."/>
            <person name="Monteriro-Vitorello C.B."/>
            <person name="Moon D.H."/>
            <person name="Nagai M.A."/>
            <person name="Nascimento A.L."/>
            <person name="Netto L.E."/>
            <person name="Nhani A.Jr."/>
            <person name="Nobrega F.G."/>
            <person name="Nunes L.R."/>
            <person name="Oliveira M.A."/>
            <person name="de Oliveira M.C."/>
            <person name="de Oliveira R.C."/>
            <person name="Palmieri D.A."/>
            <person name="Paris A."/>
            <person name="Peixoto B.R."/>
            <person name="Pereira G.A."/>
            <person name="Pereira H.A.Jr."/>
            <person name="Pesquero J.B."/>
            <person name="Quaggio R.B."/>
            <person name="Roberto P.G."/>
            <person name="Rodrigues V."/>
            <person name="de M Rosa A.J."/>
            <person name="de Rosa V.E.Jr."/>
            <person name="de Sa R.G."/>
            <person name="Santelli R.V."/>
            <person name="Sawasaki H.E."/>
            <person name="da Silva A.C."/>
            <person name="da Silva A.M."/>
            <person name="da Silva F.R."/>
            <person name="da Silva W.A.Jr."/>
            <person name="da Silveira J.F."/>
            <person name="Silvestri M.L."/>
            <person name="Siqueira W.J."/>
            <person name="de Souza A.A."/>
            <person name="de Souza A.P."/>
            <person name="Terenzi M.F."/>
            <person name="Truffi D."/>
            <person name="Tsai S.M."/>
            <person name="Tsuhako M.H."/>
            <person name="Vallada H."/>
            <person name="Van Sluys M.A."/>
            <person name="Verjovski-Almeida S."/>
            <person name="Vettore A.L."/>
            <person name="Zago M.A."/>
            <person name="Zatz M."/>
            <person name="Meidanis J."/>
            <person name="Setubal J.C."/>
        </authorList>
    </citation>
    <scope>NUCLEOTIDE SEQUENCE [LARGE SCALE GENOMIC DNA]</scope>
    <source>
        <strain evidence="1 2">9a5c</strain>
    </source>
</reference>
<organism evidence="1 2">
    <name type="scientific">Xylella fastidiosa (strain 9a5c)</name>
    <dbReference type="NCBI Taxonomy" id="160492"/>
    <lineage>
        <taxon>Bacteria</taxon>
        <taxon>Pseudomonadati</taxon>
        <taxon>Pseudomonadota</taxon>
        <taxon>Gammaproteobacteria</taxon>
        <taxon>Lysobacterales</taxon>
        <taxon>Lysobacteraceae</taxon>
        <taxon>Xylella</taxon>
    </lineage>
</organism>
<dbReference type="Proteomes" id="UP000000812">
    <property type="component" value="Chromosome"/>
</dbReference>
<gene>
    <name evidence="1" type="ordered locus">XF_1129</name>
</gene>
<dbReference type="AlphaFoldDB" id="Q9PE99"/>
<dbReference type="EMBL" id="AE003849">
    <property type="protein sequence ID" value="AAF83939.1"/>
    <property type="molecule type" value="Genomic_DNA"/>
</dbReference>
<sequence>MKAFFGLGWRRCSMTVLGSFCGAVFGDSGAAICFDAVRFFSEAARFCCCYVADN</sequence>
<dbReference type="STRING" id="160492.XF_1129"/>
<evidence type="ECO:0000313" key="1">
    <source>
        <dbReference type="EMBL" id="AAF83939.1"/>
    </source>
</evidence>
<dbReference type="PIR" id="H82718">
    <property type="entry name" value="H82718"/>
</dbReference>
<evidence type="ECO:0000313" key="2">
    <source>
        <dbReference type="Proteomes" id="UP000000812"/>
    </source>
</evidence>
<dbReference type="HOGENOM" id="CLU_3049509_0_0_6"/>